<evidence type="ECO:0008006" key="4">
    <source>
        <dbReference type="Google" id="ProtNLM"/>
    </source>
</evidence>
<name>A0ABY1K1D7_9BACL</name>
<sequence length="253" mass="28260">MLFSNAVFGFILILIGLFGFTCSCAYSLLSFKGTMGKMKVSTERAFSTVPDFTPTKKYVSSFNGTILAIDEHRNKIVVSVASHNYIFINKNIRTTEVLMFNGQLSKRSKSGMLGGAIVGELLAGSTGAIIGGLSANRTIETTTRGIFLKILIDDIRMPTFEIPFFVSSKEVSIKDFKVSNAISEANRWNDILINSSQQPTVPTDLKFDGLNDDTVQRNRHYLQDELKKIEELLELREISSDEYQSMKNRLISK</sequence>
<keyword evidence="1" id="KW-0472">Membrane</keyword>
<feature type="transmembrane region" description="Helical" evidence="1">
    <location>
        <begin position="6"/>
        <end position="29"/>
    </location>
</feature>
<reference evidence="2 3" key="1">
    <citation type="submission" date="2017-01" db="EMBL/GenBank/DDBJ databases">
        <authorList>
            <person name="Varghese N."/>
            <person name="Submissions S."/>
        </authorList>
    </citation>
    <scope>NUCLEOTIDE SEQUENCE [LARGE SCALE GENOMIC DNA]</scope>
    <source>
        <strain evidence="2 3">ATCC 23464</strain>
    </source>
</reference>
<evidence type="ECO:0000313" key="2">
    <source>
        <dbReference type="EMBL" id="SIR11780.1"/>
    </source>
</evidence>
<accession>A0ABY1K1D7</accession>
<gene>
    <name evidence="2" type="ORF">SAMN05421578_107117</name>
</gene>
<dbReference type="EMBL" id="FTNK01000007">
    <property type="protein sequence ID" value="SIR11780.1"/>
    <property type="molecule type" value="Genomic_DNA"/>
</dbReference>
<evidence type="ECO:0000313" key="3">
    <source>
        <dbReference type="Proteomes" id="UP000186666"/>
    </source>
</evidence>
<dbReference type="Proteomes" id="UP000186666">
    <property type="component" value="Unassembled WGS sequence"/>
</dbReference>
<protein>
    <recommendedName>
        <fullName evidence="4">SHOCT domain-containing protein</fullName>
    </recommendedName>
</protein>
<keyword evidence="3" id="KW-1185">Reference proteome</keyword>
<keyword evidence="1" id="KW-1133">Transmembrane helix</keyword>
<proteinExistence type="predicted"/>
<organism evidence="2 3">
    <name type="scientific">Paenibacillus macquariensis</name>
    <dbReference type="NCBI Taxonomy" id="948756"/>
    <lineage>
        <taxon>Bacteria</taxon>
        <taxon>Bacillati</taxon>
        <taxon>Bacillota</taxon>
        <taxon>Bacilli</taxon>
        <taxon>Bacillales</taxon>
        <taxon>Paenibacillaceae</taxon>
        <taxon>Paenibacillus</taxon>
    </lineage>
</organism>
<evidence type="ECO:0000256" key="1">
    <source>
        <dbReference type="SAM" id="Phobius"/>
    </source>
</evidence>
<comment type="caution">
    <text evidence="2">The sequence shown here is derived from an EMBL/GenBank/DDBJ whole genome shotgun (WGS) entry which is preliminary data.</text>
</comment>
<keyword evidence="1" id="KW-0812">Transmembrane</keyword>